<dbReference type="Pfam" id="PF14322">
    <property type="entry name" value="SusD-like_3"/>
    <property type="match status" value="1"/>
</dbReference>
<evidence type="ECO:0000256" key="1">
    <source>
        <dbReference type="ARBA" id="ARBA00004442"/>
    </source>
</evidence>
<dbReference type="InterPro" id="IPR012944">
    <property type="entry name" value="SusD_RagB_dom"/>
</dbReference>
<keyword evidence="9" id="KW-1185">Reference proteome</keyword>
<evidence type="ECO:0000256" key="4">
    <source>
        <dbReference type="ARBA" id="ARBA00023136"/>
    </source>
</evidence>
<dbReference type="InterPro" id="IPR033985">
    <property type="entry name" value="SusD-like_N"/>
</dbReference>
<comment type="subcellular location">
    <subcellularLocation>
        <location evidence="1">Cell outer membrane</location>
    </subcellularLocation>
</comment>
<evidence type="ECO:0000313" key="8">
    <source>
        <dbReference type="EMBL" id="SIO22735.1"/>
    </source>
</evidence>
<feature type="domain" description="RagB/SusD" evidence="6">
    <location>
        <begin position="379"/>
        <end position="523"/>
    </location>
</feature>
<protein>
    <submittedName>
        <fullName evidence="8">Starch-binding associating with outer membrane</fullName>
    </submittedName>
</protein>
<proteinExistence type="inferred from homology"/>
<organism evidence="8 9">
    <name type="scientific">Chryseobacterium scophthalmum</name>
    <dbReference type="NCBI Taxonomy" id="59733"/>
    <lineage>
        <taxon>Bacteria</taxon>
        <taxon>Pseudomonadati</taxon>
        <taxon>Bacteroidota</taxon>
        <taxon>Flavobacteriia</taxon>
        <taxon>Flavobacteriales</taxon>
        <taxon>Weeksellaceae</taxon>
        <taxon>Chryseobacterium group</taxon>
        <taxon>Chryseobacterium</taxon>
    </lineage>
</organism>
<evidence type="ECO:0000256" key="2">
    <source>
        <dbReference type="ARBA" id="ARBA00006275"/>
    </source>
</evidence>
<evidence type="ECO:0000256" key="5">
    <source>
        <dbReference type="ARBA" id="ARBA00023237"/>
    </source>
</evidence>
<dbReference type="OrthoDB" id="630434at2"/>
<comment type="similarity">
    <text evidence="2">Belongs to the SusD family.</text>
</comment>
<reference evidence="9" key="1">
    <citation type="submission" date="2016-12" db="EMBL/GenBank/DDBJ databases">
        <authorList>
            <person name="Varghese N."/>
            <person name="Submissions S."/>
        </authorList>
    </citation>
    <scope>NUCLEOTIDE SEQUENCE [LARGE SCALE GENOMIC DNA]</scope>
    <source>
        <strain evidence="9">DSM 16779</strain>
    </source>
</reference>
<evidence type="ECO:0000256" key="3">
    <source>
        <dbReference type="ARBA" id="ARBA00022729"/>
    </source>
</evidence>
<keyword evidence="5" id="KW-0998">Cell outer membrane</keyword>
<keyword evidence="4" id="KW-0472">Membrane</keyword>
<evidence type="ECO:0000259" key="6">
    <source>
        <dbReference type="Pfam" id="PF07980"/>
    </source>
</evidence>
<sequence>MKKIKVLLSILSIAVVMQSCENSLDIVQPGQVPDETIFQNSKDLEKYLEGDVYGSLDITSQVGFTSFFTDEVKIGPSNAGQNQGLFRYNLQPDDGFVSGIWTGNYLTINRVNRLLKQAGKIVPATAAETTTYKNTLAEARVLRAFAYLNLMSFFTTDMKNDNALGVILSDTYTDDYTVQLPRVKNADIWQLIESDLAFGVANLQGTAYQTSVGHRFPSFASPALISALRARMYLYRGNYPLARQYAQDAITASGVTLTLGSPIPTGTPSWANATTAGSWANTFYSESLTPTPYRRLWSDGANGEIIFKLSRPTNGTGGNIASLYTTNSTASNGSPLWTMGLNLYSSLTSYASDIRSWSFLDPSSTATTSNFIIDKYPGKGTTILKNDIKVSRLSEMYLILAECAIMINDDYATAATNIRAVRSARRYVTTAAPLPVYTDRVTALKDILKERRVELCFEGHRYVDLRRLGQAAGVSVDRNAADDTYNSATPTTISITDHRFTLPIPSVEINGNPAIANQQNPGY</sequence>
<dbReference type="STRING" id="59733.SAMN05421769_2807"/>
<evidence type="ECO:0000259" key="7">
    <source>
        <dbReference type="Pfam" id="PF14322"/>
    </source>
</evidence>
<dbReference type="Proteomes" id="UP000184782">
    <property type="component" value="Unassembled WGS sequence"/>
</dbReference>
<dbReference type="Pfam" id="PF07980">
    <property type="entry name" value="SusD_RagB"/>
    <property type="match status" value="1"/>
</dbReference>
<accession>A0A1N6HSV9</accession>
<evidence type="ECO:0000313" key="9">
    <source>
        <dbReference type="Proteomes" id="UP000184782"/>
    </source>
</evidence>
<name>A0A1N6HSV9_9FLAO</name>
<dbReference type="PROSITE" id="PS51257">
    <property type="entry name" value="PROKAR_LIPOPROTEIN"/>
    <property type="match status" value="1"/>
</dbReference>
<dbReference type="SUPFAM" id="SSF48452">
    <property type="entry name" value="TPR-like"/>
    <property type="match status" value="1"/>
</dbReference>
<dbReference type="Gene3D" id="1.25.40.390">
    <property type="match status" value="1"/>
</dbReference>
<keyword evidence="3" id="KW-0732">Signal</keyword>
<dbReference type="InterPro" id="IPR011990">
    <property type="entry name" value="TPR-like_helical_dom_sf"/>
</dbReference>
<dbReference type="AlphaFoldDB" id="A0A1N6HSV9"/>
<dbReference type="EMBL" id="FSRQ01000002">
    <property type="protein sequence ID" value="SIO22735.1"/>
    <property type="molecule type" value="Genomic_DNA"/>
</dbReference>
<gene>
    <name evidence="8" type="ORF">SAMN05421769_2807</name>
</gene>
<dbReference type="GO" id="GO:0009279">
    <property type="term" value="C:cell outer membrane"/>
    <property type="evidence" value="ECO:0007669"/>
    <property type="project" value="UniProtKB-SubCell"/>
</dbReference>
<feature type="domain" description="SusD-like N-terminal" evidence="7">
    <location>
        <begin position="90"/>
        <end position="226"/>
    </location>
</feature>